<dbReference type="EMBL" id="OU503040">
    <property type="protein sequence ID" value="CAI9761316.1"/>
    <property type="molecule type" value="Genomic_DNA"/>
</dbReference>
<gene>
    <name evidence="2" type="ORF">FPE_LOCUS8746</name>
</gene>
<evidence type="ECO:0000313" key="3">
    <source>
        <dbReference type="Proteomes" id="UP000834106"/>
    </source>
</evidence>
<evidence type="ECO:0000313" key="2">
    <source>
        <dbReference type="EMBL" id="CAI9761316.1"/>
    </source>
</evidence>
<sequence length="255" mass="30018">MGVSVRDNDLLKLVHPGRYVEIYREPVIAADIMTKYPRHCIARPDVFQFPWISVRPESVLVPGKVFYLVPFSTMHKLLESKKPQHDQNSSGRNQSDHDHSHRHPLHRRHNPRRHHDYDQTSPIKSMAGVTPKHLPHDRYNFRQFDNKNSHDHQDQDFDGSLYRSSFYESWNSAREILNHDKTDYQIDSLFDSVMTRNGRLRVTTPERDALQLRSCMRKPDSVRKLLELKVTFASPIIIPSTPRESPRLQHHFMTS</sequence>
<keyword evidence="3" id="KW-1185">Reference proteome</keyword>
<reference evidence="2" key="1">
    <citation type="submission" date="2023-05" db="EMBL/GenBank/DDBJ databases">
        <authorList>
            <person name="Huff M."/>
        </authorList>
    </citation>
    <scope>NUCLEOTIDE SEQUENCE</scope>
</reference>
<dbReference type="AlphaFoldDB" id="A0AAD1Z4B8"/>
<dbReference type="InterPro" id="IPR025322">
    <property type="entry name" value="PADRE_dom"/>
</dbReference>
<feature type="compositionally biased region" description="Basic residues" evidence="1">
    <location>
        <begin position="100"/>
        <end position="114"/>
    </location>
</feature>
<accession>A0AAD1Z4B8</accession>
<proteinExistence type="predicted"/>
<dbReference type="PANTHER" id="PTHR33052">
    <property type="entry name" value="DUF4228 DOMAIN PROTEIN-RELATED"/>
    <property type="match status" value="1"/>
</dbReference>
<dbReference type="Proteomes" id="UP000834106">
    <property type="component" value="Chromosome 5"/>
</dbReference>
<feature type="compositionally biased region" description="Basic and acidic residues" evidence="1">
    <location>
        <begin position="134"/>
        <end position="155"/>
    </location>
</feature>
<feature type="region of interest" description="Disordered" evidence="1">
    <location>
        <begin position="80"/>
        <end position="156"/>
    </location>
</feature>
<protein>
    <submittedName>
        <fullName evidence="2">Uncharacterized protein</fullName>
    </submittedName>
</protein>
<organism evidence="2 3">
    <name type="scientific">Fraxinus pennsylvanica</name>
    <dbReference type="NCBI Taxonomy" id="56036"/>
    <lineage>
        <taxon>Eukaryota</taxon>
        <taxon>Viridiplantae</taxon>
        <taxon>Streptophyta</taxon>
        <taxon>Embryophyta</taxon>
        <taxon>Tracheophyta</taxon>
        <taxon>Spermatophyta</taxon>
        <taxon>Magnoliopsida</taxon>
        <taxon>eudicotyledons</taxon>
        <taxon>Gunneridae</taxon>
        <taxon>Pentapetalae</taxon>
        <taxon>asterids</taxon>
        <taxon>lamiids</taxon>
        <taxon>Lamiales</taxon>
        <taxon>Oleaceae</taxon>
        <taxon>Oleeae</taxon>
        <taxon>Fraxinus</taxon>
    </lineage>
</organism>
<evidence type="ECO:0000256" key="1">
    <source>
        <dbReference type="SAM" id="MobiDB-lite"/>
    </source>
</evidence>
<dbReference type="Pfam" id="PF14009">
    <property type="entry name" value="PADRE"/>
    <property type="match status" value="1"/>
</dbReference>
<name>A0AAD1Z4B8_9LAMI</name>